<dbReference type="PANTHER" id="PTHR15954">
    <property type="entry name" value="VACUOLAR PROTEIN SORTING-ASSOCIATED PROTEIN 51 HOMOLOG"/>
    <property type="match status" value="1"/>
</dbReference>
<comment type="similarity">
    <text evidence="1">Belongs to the VPS51 family.</text>
</comment>
<dbReference type="GO" id="GO:0005829">
    <property type="term" value="C:cytosol"/>
    <property type="evidence" value="ECO:0007669"/>
    <property type="project" value="GOC"/>
</dbReference>
<dbReference type="PhylomeDB" id="A0A060RRS7"/>
<protein>
    <submittedName>
        <fullName evidence="3">Uncharacterized protein</fullName>
    </submittedName>
</protein>
<sequence>MENKSNRRKNVGSMLYNYYNIETRNNVEELEECRDNNRNNINRINNISKMNNCVDGNNCFDKNENIKEKSTIIKSSDNNSINLRRDENYENIDNNNIKECNEENTIDKMNYIDEFDMNCSNFNVNNYFKELLEKSSMYDLINKSKKVDKEIKQNDSCMQTLIYENYNKFINAADALVLLKEKFKCVKDKMKEINNHLDYIDKESNFLNNNIFKNYEKIENLIEIKKLLNDINEIMKIPEYMYSYILKKKYMKSLKMFIKVIPFFHKNKDLVIFQNLYLDCNNLANIACHFFLKKLNKEKNVSKLPVKSHKKDDNKYHSKNDMKSDIRDNNKSVHHLDESKNYFSYNKYYIDEGEKCFYFFDNNNLEESFESLHSYVLSSEEVGECLNLVLSYGMDRKEIKKLYLKNRIDCLKYVMYNIFSLKNHGFFLVKKSEDFKSSFFDPNYQELHIDKENKKNDPKKNEYNKNNGNTEYFYNNIFENIFILCYKHLLYFFFSLLENYEKIFMKRNNFIHNFDGHKSCFISFFYKEGEHIDDKNLNNNIDYLRYLINNLDESLLDKSAKNRCEHYVMSYDNKKNNISMDDRYNYDEENNNNKKKNNDNNKKNNNDDNKKNNNDDNKKKNNDNNKKKNNDNNKNNNNDRYSYLDKSFNFSKKLLLNDLLNIDDDNKIIEALVDIFFKVLCKITIDYIYMFNPPIKLIVKLLKMFIDNVNGHNNNNNNKIYYKDKILYDMNRFIKKIYYVLLKLYFYNLCFHINIYLYTYFQNCDEKKLIDILESKNELSHYILLKLCLTVMDFEPFYVEIKLENNFYVKHFFNFVIIYLESLLRHIDSFIYYFVCVHEKSSFIQEGDVLKYIKDEHKKEYTKDSTFSNNKGDDNIRHNYIHSNEDIHGNTHFDKHPSKDFPYFMYESAENIIYEDKENIFTHKNLYYMIDEENTIHCKHLKKKDEPLCGFYKKLKNYLYSSVCVDNVHMKNILVEIKKFMKMEYTIFLTHITGFLKFGKIKKIKEIYFLLCLVWIFHNIKREGVSKIFNVITDMYKEANDLINGYKRIDMGCSLDYLLHKDIYPFIKESEKENKKNKKNKKLKLKDDNSINFDNEQRLEYTNGAHIFMNKNNEKSEDKKIKNLTFTYNEEEKKNKLYEYNFDHNNICGDDNNICGDNNNICGDDNNICGDDNNICGDDNNICGDDNNICDDDNNICGDDNNICDDDNNICGDDNNICGDDNNIYDDDNNIYDDNYNIYDDNYNIYDDDYNIYEDDNNIYDNNHNNNNIYDNYSHERNTKNIIIKMTKDQEEKRQNINDKNRKKKYVIGISNFVKYKFNEKCNELTNVFISYYINTISNHIKSYVEKDTYEEDTKSNIVSYNFVYCMKHIDIFYKYLKYFIYQNKSQSVINFEGQEREYVFSDMYEKIEEEFQELEKKYLKDKCMTLVKNNNGTDIGIVEQNNSVLYTDNNLVDQNNHMVDQNNHMVDHNNHIRGRKYILNDKEYNEDNKMSNVNRKEQIMENNNLLFDMNKDEKNLEMYMYKLFMLKMKNYRKKLPTEINKILLLIIKIVFKNYMEYIRKCHMNEKKLYKMQIDFFFFYHCLKHYIPCDDENVLFVILNEVLINAKGRIRGIQNKRDEDDGASSYQGYLLLDDIHIDLEENKLFILKMFKE</sequence>
<dbReference type="GO" id="GO:1990745">
    <property type="term" value="C:EARP complex"/>
    <property type="evidence" value="ECO:0007669"/>
    <property type="project" value="TreeGrafter"/>
</dbReference>
<keyword evidence="4" id="KW-1185">Reference proteome</keyword>
<dbReference type="GO" id="GO:0032456">
    <property type="term" value="P:endocytic recycling"/>
    <property type="evidence" value="ECO:0007669"/>
    <property type="project" value="TreeGrafter"/>
</dbReference>
<evidence type="ECO:0000313" key="4">
    <source>
        <dbReference type="Proteomes" id="UP000027581"/>
    </source>
</evidence>
<reference evidence="3" key="1">
    <citation type="submission" date="2014-01" db="EMBL/GenBank/DDBJ databases">
        <authorList>
            <person name="Aslett M."/>
        </authorList>
    </citation>
    <scope>NUCLEOTIDE SEQUENCE</scope>
    <source>
        <strain evidence="3">CDC</strain>
    </source>
</reference>
<dbReference type="Pfam" id="PF08700">
    <property type="entry name" value="VPS51_Exo84_N"/>
    <property type="match status" value="1"/>
</dbReference>
<feature type="compositionally biased region" description="Basic and acidic residues" evidence="2">
    <location>
        <begin position="596"/>
        <end position="631"/>
    </location>
</feature>
<dbReference type="VEuPathDB" id="PlasmoDB:PRG01_0103500"/>
<name>A0A060RRS7_PLARE</name>
<dbReference type="GO" id="GO:0048193">
    <property type="term" value="P:Golgi vesicle transport"/>
    <property type="evidence" value="ECO:0007669"/>
    <property type="project" value="TreeGrafter"/>
</dbReference>
<evidence type="ECO:0000256" key="2">
    <source>
        <dbReference type="SAM" id="MobiDB-lite"/>
    </source>
</evidence>
<dbReference type="InterPro" id="IPR011049">
    <property type="entry name" value="Serralysin-like_metalloprot_C"/>
</dbReference>
<accession>A0A060RRS7</accession>
<evidence type="ECO:0000256" key="1">
    <source>
        <dbReference type="ARBA" id="ARBA00006080"/>
    </source>
</evidence>
<dbReference type="GO" id="GO:0016020">
    <property type="term" value="C:membrane"/>
    <property type="evidence" value="ECO:0007669"/>
    <property type="project" value="TreeGrafter"/>
</dbReference>
<dbReference type="Gene3D" id="2.150.10.10">
    <property type="entry name" value="Serralysin-like metalloprotease, C-terminal"/>
    <property type="match status" value="1"/>
</dbReference>
<dbReference type="InterPro" id="IPR014812">
    <property type="entry name" value="Vps51"/>
</dbReference>
<feature type="region of interest" description="Disordered" evidence="2">
    <location>
        <begin position="580"/>
        <end position="639"/>
    </location>
</feature>
<dbReference type="GO" id="GO:0042147">
    <property type="term" value="P:retrograde transport, endosome to Golgi"/>
    <property type="evidence" value="ECO:0007669"/>
    <property type="project" value="TreeGrafter"/>
</dbReference>
<evidence type="ECO:0000313" key="3">
    <source>
        <dbReference type="EMBL" id="CDO62130.1"/>
    </source>
</evidence>
<dbReference type="Proteomes" id="UP000027581">
    <property type="component" value="Unassembled WGS sequence"/>
</dbReference>
<dbReference type="EMBL" id="HG810762">
    <property type="protein sequence ID" value="CDO62130.1"/>
    <property type="molecule type" value="Genomic_DNA"/>
</dbReference>
<reference evidence="3" key="2">
    <citation type="submission" date="2014-05" db="EMBL/GenBank/DDBJ databases">
        <title>The genome sequences of chimpanzee malaria parasites reveal the path to human adaptation.</title>
        <authorList>
            <person name="Otto T.D."/>
            <person name="Rayner J.C."/>
            <person name="Boehme U."/>
            <person name="Pain A."/>
            <person name="Spottiswoode N."/>
            <person name="Sanders M."/>
            <person name="Quail M."/>
            <person name="Ollomo B."/>
            <person name="Renaud F."/>
            <person name="Thomas A.W."/>
            <person name="Prugnolle F."/>
            <person name="Conway D.J."/>
            <person name="Newbold C."/>
            <person name="Berriman M."/>
        </authorList>
    </citation>
    <scope>NUCLEOTIDE SEQUENCE [LARGE SCALE GENOMIC DNA]</scope>
    <source>
        <strain evidence="3">CDC</strain>
    </source>
</reference>
<organism evidence="3 4">
    <name type="scientific">Plasmodium reichenowi</name>
    <dbReference type="NCBI Taxonomy" id="5854"/>
    <lineage>
        <taxon>Eukaryota</taxon>
        <taxon>Sar</taxon>
        <taxon>Alveolata</taxon>
        <taxon>Apicomplexa</taxon>
        <taxon>Aconoidasida</taxon>
        <taxon>Haemosporida</taxon>
        <taxon>Plasmodiidae</taxon>
        <taxon>Plasmodium</taxon>
        <taxon>Plasmodium (Laverania)</taxon>
    </lineage>
</organism>
<dbReference type="GO" id="GO:0000938">
    <property type="term" value="C:GARP complex"/>
    <property type="evidence" value="ECO:0007669"/>
    <property type="project" value="TreeGrafter"/>
</dbReference>
<gene>
    <name evidence="3" type="ORF">PRCDC_0101000</name>
</gene>
<dbReference type="GO" id="GO:0007030">
    <property type="term" value="P:Golgi organization"/>
    <property type="evidence" value="ECO:0007669"/>
    <property type="project" value="TreeGrafter"/>
</dbReference>
<dbReference type="VEuPathDB" id="PlasmoDB:PRCDC_0101000"/>
<proteinExistence type="inferred from homology"/>
<dbReference type="GO" id="GO:0007041">
    <property type="term" value="P:lysosomal transport"/>
    <property type="evidence" value="ECO:0007669"/>
    <property type="project" value="TreeGrafter"/>
</dbReference>
<dbReference type="PANTHER" id="PTHR15954:SF4">
    <property type="entry name" value="VACUOLAR PROTEIN SORTING-ASSOCIATED PROTEIN 51 HOMOLOG"/>
    <property type="match status" value="1"/>
</dbReference>